<evidence type="ECO:0000256" key="2">
    <source>
        <dbReference type="ARBA" id="ARBA00008711"/>
    </source>
</evidence>
<dbReference type="InterPro" id="IPR036217">
    <property type="entry name" value="MethylDNA_cys_MeTrfase_DNAb"/>
</dbReference>
<protein>
    <recommendedName>
        <fullName evidence="3">methylated-DNA--[protein]-cysteine S-methyltransferase</fullName>
        <ecNumber evidence="3">2.1.1.63</ecNumber>
    </recommendedName>
</protein>
<evidence type="ECO:0000256" key="9">
    <source>
        <dbReference type="ARBA" id="ARBA00049348"/>
    </source>
</evidence>
<gene>
    <name evidence="11" type="ORF">GNF83_20370</name>
</gene>
<dbReference type="InterPro" id="IPR014048">
    <property type="entry name" value="MethylDNA_cys_MeTrfase_DNA-bd"/>
</dbReference>
<name>A0AAW9KQR8_CLOPF</name>
<dbReference type="PANTHER" id="PTHR10815">
    <property type="entry name" value="METHYLATED-DNA--PROTEIN-CYSTEINE METHYLTRANSFERASE"/>
    <property type="match status" value="1"/>
</dbReference>
<evidence type="ECO:0000256" key="8">
    <source>
        <dbReference type="ARBA" id="ARBA00023204"/>
    </source>
</evidence>
<keyword evidence="5 11" id="KW-0489">Methyltransferase</keyword>
<dbReference type="EMBL" id="WNUR01001242">
    <property type="protein sequence ID" value="MDZ7543485.1"/>
    <property type="molecule type" value="Genomic_DNA"/>
</dbReference>
<evidence type="ECO:0000313" key="12">
    <source>
        <dbReference type="Proteomes" id="UP001288944"/>
    </source>
</evidence>
<feature type="domain" description="Methylated-DNA-[protein]-cysteine S-methyltransferase DNA binding" evidence="10">
    <location>
        <begin position="46"/>
        <end position="125"/>
    </location>
</feature>
<dbReference type="NCBIfam" id="TIGR00589">
    <property type="entry name" value="ogt"/>
    <property type="match status" value="1"/>
</dbReference>
<feature type="non-terminal residue" evidence="11">
    <location>
        <position position="1"/>
    </location>
</feature>
<evidence type="ECO:0000256" key="3">
    <source>
        <dbReference type="ARBA" id="ARBA00011918"/>
    </source>
</evidence>
<dbReference type="InterPro" id="IPR036631">
    <property type="entry name" value="MGMT_N_sf"/>
</dbReference>
<evidence type="ECO:0000256" key="1">
    <source>
        <dbReference type="ARBA" id="ARBA00001286"/>
    </source>
</evidence>
<keyword evidence="7" id="KW-0227">DNA damage</keyword>
<accession>A0AAW9KQR8</accession>
<dbReference type="AlphaFoldDB" id="A0AAW9KQR8"/>
<dbReference type="InterPro" id="IPR001497">
    <property type="entry name" value="MethylDNA_cys_MeTrfase_AS"/>
</dbReference>
<keyword evidence="4" id="KW-0963">Cytoplasm</keyword>
<comment type="caution">
    <text evidence="11">The sequence shown here is derived from an EMBL/GenBank/DDBJ whole genome shotgun (WGS) entry which is preliminary data.</text>
</comment>
<dbReference type="HAMAP" id="MF_00772">
    <property type="entry name" value="OGT"/>
    <property type="match status" value="1"/>
</dbReference>
<comment type="similarity">
    <text evidence="2">Belongs to the MGMT family.</text>
</comment>
<evidence type="ECO:0000256" key="5">
    <source>
        <dbReference type="ARBA" id="ARBA00022603"/>
    </source>
</evidence>
<dbReference type="PANTHER" id="PTHR10815:SF5">
    <property type="entry name" value="METHYLATED-DNA--PROTEIN-CYSTEINE METHYLTRANSFERASE"/>
    <property type="match status" value="1"/>
</dbReference>
<dbReference type="SUPFAM" id="SSF53155">
    <property type="entry name" value="Methylated DNA-protein cysteine methyltransferase domain"/>
    <property type="match status" value="1"/>
</dbReference>
<organism evidence="11 12">
    <name type="scientific">Clostridium perfringens</name>
    <dbReference type="NCBI Taxonomy" id="1502"/>
    <lineage>
        <taxon>Bacteria</taxon>
        <taxon>Bacillati</taxon>
        <taxon>Bacillota</taxon>
        <taxon>Clostridia</taxon>
        <taxon>Eubacteriales</taxon>
        <taxon>Clostridiaceae</taxon>
        <taxon>Clostridium</taxon>
    </lineage>
</organism>
<dbReference type="CDD" id="cd06445">
    <property type="entry name" value="ATase"/>
    <property type="match status" value="1"/>
</dbReference>
<proteinExistence type="inferred from homology"/>
<evidence type="ECO:0000259" key="10">
    <source>
        <dbReference type="Pfam" id="PF01035"/>
    </source>
</evidence>
<dbReference type="SUPFAM" id="SSF46767">
    <property type="entry name" value="Methylated DNA-protein cysteine methyltransferase, C-terminal domain"/>
    <property type="match status" value="1"/>
</dbReference>
<dbReference type="Gene3D" id="1.10.10.10">
    <property type="entry name" value="Winged helix-like DNA-binding domain superfamily/Winged helix DNA-binding domain"/>
    <property type="match status" value="1"/>
</dbReference>
<keyword evidence="8" id="KW-0234">DNA repair</keyword>
<dbReference type="GO" id="GO:0032259">
    <property type="term" value="P:methylation"/>
    <property type="evidence" value="ECO:0007669"/>
    <property type="project" value="UniProtKB-KW"/>
</dbReference>
<dbReference type="Proteomes" id="UP001288944">
    <property type="component" value="Unassembled WGS sequence"/>
</dbReference>
<keyword evidence="6 11" id="KW-0808">Transferase</keyword>
<dbReference type="Pfam" id="PF01035">
    <property type="entry name" value="DNA_binding_1"/>
    <property type="match status" value="1"/>
</dbReference>
<evidence type="ECO:0000313" key="11">
    <source>
        <dbReference type="EMBL" id="MDZ7543485.1"/>
    </source>
</evidence>
<dbReference type="PROSITE" id="PS00374">
    <property type="entry name" value="MGMT"/>
    <property type="match status" value="1"/>
</dbReference>
<sequence length="131" mass="14841">DLETHENTNNRGTTSKLSDLAYSQLTEYFEGQRKVFDFPYKMQGTDFQKKVWKALCDIPYGETRSYKDIAIVVGNPKASRAVGMANNRNRLLFVVPCHRVIGANGSLVGYAGGLEMKTTLLELERKYKDKL</sequence>
<evidence type="ECO:0000256" key="4">
    <source>
        <dbReference type="ARBA" id="ARBA00022490"/>
    </source>
</evidence>
<dbReference type="EC" id="2.1.1.63" evidence="3"/>
<comment type="catalytic activity">
    <reaction evidence="1">
        <text>a 4-O-methyl-thymidine in DNA + L-cysteinyl-[protein] = a thymidine in DNA + S-methyl-L-cysteinyl-[protein]</text>
        <dbReference type="Rhea" id="RHEA:53428"/>
        <dbReference type="Rhea" id="RHEA-COMP:10131"/>
        <dbReference type="Rhea" id="RHEA-COMP:10132"/>
        <dbReference type="Rhea" id="RHEA-COMP:13555"/>
        <dbReference type="Rhea" id="RHEA-COMP:13556"/>
        <dbReference type="ChEBI" id="CHEBI:29950"/>
        <dbReference type="ChEBI" id="CHEBI:82612"/>
        <dbReference type="ChEBI" id="CHEBI:137386"/>
        <dbReference type="ChEBI" id="CHEBI:137387"/>
        <dbReference type="EC" id="2.1.1.63"/>
    </reaction>
</comment>
<dbReference type="InterPro" id="IPR023546">
    <property type="entry name" value="MGMT"/>
</dbReference>
<reference evidence="11" key="1">
    <citation type="submission" date="2019-11" db="EMBL/GenBank/DDBJ databases">
        <title>Characterization of Clostridium perfringens isolates from swine manure treated agricultural soils.</title>
        <authorList>
            <person name="Wushke S.T."/>
        </authorList>
    </citation>
    <scope>NUCLEOTIDE SEQUENCE</scope>
    <source>
        <strain evidence="11">X62</strain>
    </source>
</reference>
<dbReference type="InterPro" id="IPR036388">
    <property type="entry name" value="WH-like_DNA-bd_sf"/>
</dbReference>
<evidence type="ECO:0000256" key="6">
    <source>
        <dbReference type="ARBA" id="ARBA00022679"/>
    </source>
</evidence>
<dbReference type="GO" id="GO:0006281">
    <property type="term" value="P:DNA repair"/>
    <property type="evidence" value="ECO:0007669"/>
    <property type="project" value="UniProtKB-KW"/>
</dbReference>
<dbReference type="FunFam" id="1.10.10.10:FF:000214">
    <property type="entry name" value="Methylated-DNA--protein-cysteine methyltransferase"/>
    <property type="match status" value="1"/>
</dbReference>
<comment type="catalytic activity">
    <reaction evidence="9">
        <text>a 6-O-methyl-2'-deoxyguanosine in DNA + L-cysteinyl-[protein] = S-methyl-L-cysteinyl-[protein] + a 2'-deoxyguanosine in DNA</text>
        <dbReference type="Rhea" id="RHEA:24000"/>
        <dbReference type="Rhea" id="RHEA-COMP:10131"/>
        <dbReference type="Rhea" id="RHEA-COMP:10132"/>
        <dbReference type="Rhea" id="RHEA-COMP:11367"/>
        <dbReference type="Rhea" id="RHEA-COMP:11368"/>
        <dbReference type="ChEBI" id="CHEBI:29950"/>
        <dbReference type="ChEBI" id="CHEBI:82612"/>
        <dbReference type="ChEBI" id="CHEBI:85445"/>
        <dbReference type="ChEBI" id="CHEBI:85448"/>
        <dbReference type="EC" id="2.1.1.63"/>
    </reaction>
</comment>
<dbReference type="GO" id="GO:0003908">
    <property type="term" value="F:methylated-DNA-[protein]-cysteine S-methyltransferase activity"/>
    <property type="evidence" value="ECO:0007669"/>
    <property type="project" value="UniProtKB-EC"/>
</dbReference>
<evidence type="ECO:0000256" key="7">
    <source>
        <dbReference type="ARBA" id="ARBA00022763"/>
    </source>
</evidence>